<gene>
    <name evidence="1" type="ORF">HX837_04505</name>
</gene>
<organism evidence="1 2">
    <name type="scientific">Marine Group I thaumarchaeote</name>
    <dbReference type="NCBI Taxonomy" id="2511932"/>
    <lineage>
        <taxon>Archaea</taxon>
        <taxon>Nitrososphaerota</taxon>
        <taxon>Marine Group I</taxon>
    </lineage>
</organism>
<dbReference type="Proteomes" id="UP000523105">
    <property type="component" value="Unassembled WGS sequence"/>
</dbReference>
<name>A0A7K4MRB7_9ARCH</name>
<dbReference type="EMBL" id="JACASV010000026">
    <property type="protein sequence ID" value="NWJ43454.1"/>
    <property type="molecule type" value="Genomic_DNA"/>
</dbReference>
<protein>
    <submittedName>
        <fullName evidence="1">Uncharacterized protein</fullName>
    </submittedName>
</protein>
<dbReference type="AlphaFoldDB" id="A0A7K4MRB7"/>
<evidence type="ECO:0000313" key="1">
    <source>
        <dbReference type="EMBL" id="NWJ43454.1"/>
    </source>
</evidence>
<accession>A0A7K4MRB7</accession>
<evidence type="ECO:0000313" key="2">
    <source>
        <dbReference type="Proteomes" id="UP000523105"/>
    </source>
</evidence>
<reference evidence="1 2" key="1">
    <citation type="journal article" date="2019" name="Environ. Microbiol.">
        <title>Genomics insights into ecotype formation of ammonia-oxidizing archaea in the deep ocean.</title>
        <authorList>
            <person name="Wang Y."/>
            <person name="Huang J.M."/>
            <person name="Cui G.J."/>
            <person name="Nunoura T."/>
            <person name="Takaki Y."/>
            <person name="Li W.L."/>
            <person name="Li J."/>
            <person name="Gao Z.M."/>
            <person name="Takai K."/>
            <person name="Zhang A.Q."/>
            <person name="Stepanauskas R."/>
        </authorList>
    </citation>
    <scope>NUCLEOTIDE SEQUENCE [LARGE SCALE GENOMIC DNA]</scope>
    <source>
        <strain evidence="1 2">L15b</strain>
    </source>
</reference>
<proteinExistence type="predicted"/>
<comment type="caution">
    <text evidence="1">The sequence shown here is derived from an EMBL/GenBank/DDBJ whole genome shotgun (WGS) entry which is preliminary data.</text>
</comment>
<sequence length="79" mass="8892">MDEEQLTMMEAQVDMVDLLAKYPNTAMPVVSMCFKIILDCYVKMLGEADTAKLLEHSISSVLQGNHTHDSPKIPKRLLN</sequence>